<evidence type="ECO:0008006" key="3">
    <source>
        <dbReference type="Google" id="ProtNLM"/>
    </source>
</evidence>
<dbReference type="EMBL" id="VYKI01000004">
    <property type="protein sequence ID" value="KAA9002263.1"/>
    <property type="molecule type" value="Genomic_DNA"/>
</dbReference>
<sequence>MASALAACNSSDRLGELQTKPVFAILSGAYYGGMCEGAPSIDKQIAEIRAMKIHNRAGECRVLYLDGVNRAGELLIYAEKPGERLACDGLLQRLKAKNASAAVIAKAGERCS</sequence>
<proteinExistence type="predicted"/>
<organism evidence="1 2">
    <name type="scientific">Stenotrophomonas cyclobalanopsidis</name>
    <dbReference type="NCBI Taxonomy" id="2771362"/>
    <lineage>
        <taxon>Bacteria</taxon>
        <taxon>Pseudomonadati</taxon>
        <taxon>Pseudomonadota</taxon>
        <taxon>Gammaproteobacteria</taxon>
        <taxon>Lysobacterales</taxon>
        <taxon>Lysobacteraceae</taxon>
        <taxon>Stenotrophomonas</taxon>
    </lineage>
</organism>
<name>A0ABQ6T419_9GAMM</name>
<evidence type="ECO:0000313" key="2">
    <source>
        <dbReference type="Proteomes" id="UP000326367"/>
    </source>
</evidence>
<comment type="caution">
    <text evidence="1">The sequence shown here is derived from an EMBL/GenBank/DDBJ whole genome shotgun (WGS) entry which is preliminary data.</text>
</comment>
<keyword evidence="2" id="KW-1185">Reference proteome</keyword>
<evidence type="ECO:0000313" key="1">
    <source>
        <dbReference type="EMBL" id="KAA9002263.1"/>
    </source>
</evidence>
<reference evidence="1 2" key="1">
    <citation type="journal article" date="2020" name="Antonie Van Leeuwenhoek">
        <title>Stenotrophomonas cyclobalanopsidis sp. nov., isolated from the leaf spot disease of Cyclobalanopsis patelliformis.</title>
        <authorList>
            <person name="Bian D.R."/>
            <person name="Xue H."/>
            <person name="Piao C.G."/>
            <person name="Li Y."/>
        </authorList>
    </citation>
    <scope>NUCLEOTIDE SEQUENCE [LARGE SCALE GENOMIC DNA]</scope>
    <source>
        <strain evidence="1 2">TPQG1-4</strain>
    </source>
</reference>
<dbReference type="RefSeq" id="WP_150453777.1">
    <property type="nucleotide sequence ID" value="NZ_VYKI01000004.1"/>
</dbReference>
<protein>
    <recommendedName>
        <fullName evidence="3">Lipoprotein</fullName>
    </recommendedName>
</protein>
<accession>A0ABQ6T419</accession>
<gene>
    <name evidence="1" type="ORF">FJU31_05150</name>
</gene>
<dbReference type="Proteomes" id="UP000326367">
    <property type="component" value="Unassembled WGS sequence"/>
</dbReference>